<dbReference type="EMBL" id="FMTS01000003">
    <property type="protein sequence ID" value="SCW60150.1"/>
    <property type="molecule type" value="Genomic_DNA"/>
</dbReference>
<protein>
    <submittedName>
        <fullName evidence="4">LytR cell envelope-related transcriptional attenuator</fullName>
    </submittedName>
</protein>
<dbReference type="Gene3D" id="1.25.40.10">
    <property type="entry name" value="Tetratricopeptide repeat domain"/>
    <property type="match status" value="1"/>
</dbReference>
<dbReference type="InterPro" id="IPR027381">
    <property type="entry name" value="LytR/CpsA/Psr_C"/>
</dbReference>
<feature type="signal peptide" evidence="2">
    <location>
        <begin position="1"/>
        <end position="20"/>
    </location>
</feature>
<name>A0A1G4RTJ4_9CAUL</name>
<sequence length="272" mass="28961">MGKFNKAIPLVLCLSMVMLAGCSWFPHEHRWASIRPVTAGAETAIDIEEQYYAGAVAAIDDRDYAKALDMLQAARAVKAQDVRVLNAFGVVYDKLGRFDLSARYYAQAEAVDPSSAIVRSNLAYSQSLRGLAADPQTDLPQLAVVSQAVAVSSQPVVLQLAATDTAPVRLGLIGRPLDIADATGQRDNAEVVRVALIRRGWSVAPVAGRPLPRAEQTVIAYPARNVVAARALARTLPGSVRLIECAGTCSGIRLTLGADAAGWSQWAGVRRG</sequence>
<dbReference type="AlphaFoldDB" id="A0A1G4RTJ4"/>
<keyword evidence="2" id="KW-0732">Signal</keyword>
<dbReference type="STRING" id="260084.SAMN02927928_2118"/>
<evidence type="ECO:0000256" key="1">
    <source>
        <dbReference type="PROSITE-ProRule" id="PRU00339"/>
    </source>
</evidence>
<proteinExistence type="predicted"/>
<dbReference type="Pfam" id="PF13399">
    <property type="entry name" value="LytR_C"/>
    <property type="match status" value="1"/>
</dbReference>
<dbReference type="InterPro" id="IPR011990">
    <property type="entry name" value="TPR-like_helical_dom_sf"/>
</dbReference>
<feature type="repeat" description="TPR" evidence="1">
    <location>
        <begin position="82"/>
        <end position="115"/>
    </location>
</feature>
<evidence type="ECO:0000259" key="3">
    <source>
        <dbReference type="Pfam" id="PF13399"/>
    </source>
</evidence>
<dbReference type="PROSITE" id="PS51257">
    <property type="entry name" value="PROKAR_LIPOPROTEIN"/>
    <property type="match status" value="1"/>
</dbReference>
<evidence type="ECO:0000256" key="2">
    <source>
        <dbReference type="SAM" id="SignalP"/>
    </source>
</evidence>
<keyword evidence="1" id="KW-0802">TPR repeat</keyword>
<feature type="domain" description="LytR/CpsA/Psr regulator C-terminal" evidence="3">
    <location>
        <begin position="178"/>
        <end position="259"/>
    </location>
</feature>
<organism evidence="4 5">
    <name type="scientific">Asticcacaulis taihuensis</name>
    <dbReference type="NCBI Taxonomy" id="260084"/>
    <lineage>
        <taxon>Bacteria</taxon>
        <taxon>Pseudomonadati</taxon>
        <taxon>Pseudomonadota</taxon>
        <taxon>Alphaproteobacteria</taxon>
        <taxon>Caulobacterales</taxon>
        <taxon>Caulobacteraceae</taxon>
        <taxon>Asticcacaulis</taxon>
    </lineage>
</organism>
<reference evidence="5" key="1">
    <citation type="submission" date="2016-10" db="EMBL/GenBank/DDBJ databases">
        <authorList>
            <person name="Varghese N."/>
            <person name="Submissions S."/>
        </authorList>
    </citation>
    <scope>NUCLEOTIDE SEQUENCE [LARGE SCALE GENOMIC DNA]</scope>
    <source>
        <strain evidence="5">CGMCC 1.3431</strain>
    </source>
</reference>
<gene>
    <name evidence="4" type="ORF">SAMN02927928_2118</name>
</gene>
<dbReference type="RefSeq" id="WP_090647505.1">
    <property type="nucleotide sequence ID" value="NZ_CBCRYE010000001.1"/>
</dbReference>
<evidence type="ECO:0000313" key="4">
    <source>
        <dbReference type="EMBL" id="SCW60150.1"/>
    </source>
</evidence>
<dbReference type="PROSITE" id="PS50005">
    <property type="entry name" value="TPR"/>
    <property type="match status" value="1"/>
</dbReference>
<dbReference type="SUPFAM" id="SSF48452">
    <property type="entry name" value="TPR-like"/>
    <property type="match status" value="1"/>
</dbReference>
<evidence type="ECO:0000313" key="5">
    <source>
        <dbReference type="Proteomes" id="UP000199150"/>
    </source>
</evidence>
<accession>A0A1G4RTJ4</accession>
<keyword evidence="5" id="KW-1185">Reference proteome</keyword>
<dbReference type="InterPro" id="IPR019734">
    <property type="entry name" value="TPR_rpt"/>
</dbReference>
<dbReference type="Proteomes" id="UP000199150">
    <property type="component" value="Unassembled WGS sequence"/>
</dbReference>
<feature type="chain" id="PRO_5011511383" evidence="2">
    <location>
        <begin position="21"/>
        <end position="272"/>
    </location>
</feature>